<evidence type="ECO:0000313" key="3">
    <source>
        <dbReference type="Proteomes" id="UP000188543"/>
    </source>
</evidence>
<protein>
    <submittedName>
        <fullName evidence="2">Uncharacterized protein</fullName>
    </submittedName>
</protein>
<sequence length="188" mass="20701">MKWTAEQEELLRKYWFAEGNLKQHLHLFGDRTYEQVVSHAKKKLKFGPRPHSARGVPGYVLDRIVEELKNGPATAPELIARTGLSSAGVHKHANKEVAGPSGPFHILKWIKRVGGGKPVPMFAAGPGRNAPEPSRLTGAEKSRRYRARRKVCSDPFATARGLVKVPDIGAGRVYCQPMDVSEDAEEAA</sequence>
<reference evidence="2 3" key="1">
    <citation type="submission" date="2016-08" db="EMBL/GenBank/DDBJ databases">
        <authorList>
            <person name="Seilhamer J.J."/>
        </authorList>
    </citation>
    <scope>NUCLEOTIDE SEQUENCE [LARGE SCALE GENOMIC DNA]</scope>
    <source>
        <strain evidence="2 3">VC14762</strain>
    </source>
</reference>
<gene>
    <name evidence="2" type="ORF">A8E72_16710</name>
</gene>
<evidence type="ECO:0000256" key="1">
    <source>
        <dbReference type="SAM" id="MobiDB-lite"/>
    </source>
</evidence>
<organism evidence="2 3">
    <name type="scientific">Burkholderia cenocepacia</name>
    <dbReference type="NCBI Taxonomy" id="95486"/>
    <lineage>
        <taxon>Bacteria</taxon>
        <taxon>Pseudomonadati</taxon>
        <taxon>Pseudomonadota</taxon>
        <taxon>Betaproteobacteria</taxon>
        <taxon>Burkholderiales</taxon>
        <taxon>Burkholderiaceae</taxon>
        <taxon>Burkholderia</taxon>
        <taxon>Burkholderia cepacia complex</taxon>
    </lineage>
</organism>
<accession>A0A1V2W358</accession>
<comment type="caution">
    <text evidence="2">The sequence shown here is derived from an EMBL/GenBank/DDBJ whole genome shotgun (WGS) entry which is preliminary data.</text>
</comment>
<proteinExistence type="predicted"/>
<feature type="region of interest" description="Disordered" evidence="1">
    <location>
        <begin position="123"/>
        <end position="143"/>
    </location>
</feature>
<evidence type="ECO:0000313" key="2">
    <source>
        <dbReference type="EMBL" id="ONU85037.1"/>
    </source>
</evidence>
<dbReference type="Proteomes" id="UP000188543">
    <property type="component" value="Unassembled WGS sequence"/>
</dbReference>
<dbReference type="EMBL" id="MUTJ01000053">
    <property type="protein sequence ID" value="ONU85037.1"/>
    <property type="molecule type" value="Genomic_DNA"/>
</dbReference>
<dbReference type="OrthoDB" id="9107345at2"/>
<name>A0A1V2W358_9BURK</name>
<dbReference type="AlphaFoldDB" id="A0A1V2W358"/>
<dbReference type="RefSeq" id="WP_048986639.1">
    <property type="nucleotide sequence ID" value="NZ_CAJPCJ010000029.1"/>
</dbReference>